<keyword evidence="1" id="KW-0472">Membrane</keyword>
<dbReference type="AlphaFoldDB" id="A0A540VMU0"/>
<dbReference type="Proteomes" id="UP000315400">
    <property type="component" value="Unassembled WGS sequence"/>
</dbReference>
<name>A0A540VMU0_9GAMM</name>
<keyword evidence="1" id="KW-0812">Transmembrane</keyword>
<feature type="transmembrane region" description="Helical" evidence="1">
    <location>
        <begin position="6"/>
        <end position="26"/>
    </location>
</feature>
<proteinExistence type="predicted"/>
<gene>
    <name evidence="2" type="ORF">FKY71_15695</name>
</gene>
<accession>A0A540VMU0</accession>
<evidence type="ECO:0000313" key="2">
    <source>
        <dbReference type="EMBL" id="TQE98080.1"/>
    </source>
</evidence>
<sequence length="116" mass="13129">MALSTRVVILLWLASGLMLVGILFTVHQLMISDYELQMAERERSEITRLASDLDQTLQRRLFALDSLAWRLGEDEGLKPETEIQNVIEQPTIAYDLFPDGLLVFDERGTGVPQPQA</sequence>
<evidence type="ECO:0000256" key="1">
    <source>
        <dbReference type="SAM" id="Phobius"/>
    </source>
</evidence>
<protein>
    <submittedName>
        <fullName evidence="2">Uncharacterized protein</fullName>
    </submittedName>
</protein>
<evidence type="ECO:0000313" key="3">
    <source>
        <dbReference type="Proteomes" id="UP000315400"/>
    </source>
</evidence>
<comment type="caution">
    <text evidence="2">The sequence shown here is derived from an EMBL/GenBank/DDBJ whole genome shotgun (WGS) entry which is preliminary data.</text>
</comment>
<dbReference type="EMBL" id="VIFK01000286">
    <property type="protein sequence ID" value="TQE98080.1"/>
    <property type="molecule type" value="Genomic_DNA"/>
</dbReference>
<reference evidence="2 3" key="1">
    <citation type="submission" date="2019-06" db="EMBL/GenBank/DDBJ databases">
        <title>Metagenome assembled Genome of Spiribacter salinus SL48-SHIP from the microbial mat of Salt Lake 48 (Novosibirsk region, Russia).</title>
        <authorList>
            <person name="Shipova A."/>
            <person name="Rozanov A.S."/>
            <person name="Bryanskaya A.V."/>
            <person name="Peltek S.E."/>
        </authorList>
    </citation>
    <scope>NUCLEOTIDE SEQUENCE [LARGE SCALE GENOMIC DNA]</scope>
    <source>
        <strain evidence="2">SL48-SHIP-2</strain>
    </source>
</reference>
<organism evidence="2 3">
    <name type="scientific">Spiribacter salinus</name>
    <dbReference type="NCBI Taxonomy" id="1335746"/>
    <lineage>
        <taxon>Bacteria</taxon>
        <taxon>Pseudomonadati</taxon>
        <taxon>Pseudomonadota</taxon>
        <taxon>Gammaproteobacteria</taxon>
        <taxon>Chromatiales</taxon>
        <taxon>Ectothiorhodospiraceae</taxon>
        <taxon>Spiribacter</taxon>
    </lineage>
</organism>
<keyword evidence="1" id="KW-1133">Transmembrane helix</keyword>